<comment type="caution">
    <text evidence="2">The sequence shown here is derived from an EMBL/GenBank/DDBJ whole genome shotgun (WGS) entry which is preliminary data.</text>
</comment>
<dbReference type="SUPFAM" id="SSF55785">
    <property type="entry name" value="PYP-like sensor domain (PAS domain)"/>
    <property type="match status" value="1"/>
</dbReference>
<dbReference type="AlphaFoldDB" id="A0A150WUL7"/>
<dbReference type="PANTHER" id="PTHR39966">
    <property type="entry name" value="BLL2471 PROTEIN-RELATED"/>
    <property type="match status" value="1"/>
</dbReference>
<dbReference type="NCBIfam" id="TIGR00229">
    <property type="entry name" value="sensory_box"/>
    <property type="match status" value="1"/>
</dbReference>
<dbReference type="RefSeq" id="WP_063243041.1">
    <property type="nucleotide sequence ID" value="NZ_LUKF01000003.1"/>
</dbReference>
<dbReference type="InterPro" id="IPR035965">
    <property type="entry name" value="PAS-like_dom_sf"/>
</dbReference>
<dbReference type="InterPro" id="IPR012312">
    <property type="entry name" value="Hemerythrin-like"/>
</dbReference>
<keyword evidence="2" id="KW-0808">Transferase</keyword>
<dbReference type="InterPro" id="IPR000014">
    <property type="entry name" value="PAS"/>
</dbReference>
<evidence type="ECO:0000313" key="2">
    <source>
        <dbReference type="EMBL" id="KYG70133.1"/>
    </source>
</evidence>
<accession>A0A150WUL7</accession>
<dbReference type="Pfam" id="PF01814">
    <property type="entry name" value="Hemerythrin"/>
    <property type="match status" value="1"/>
</dbReference>
<dbReference type="OrthoDB" id="9769774at2"/>
<dbReference type="PANTHER" id="PTHR39966:SF3">
    <property type="entry name" value="DUF438 DOMAIN-CONTAINING PROTEIN"/>
    <property type="match status" value="1"/>
</dbReference>
<evidence type="ECO:0000313" key="3">
    <source>
        <dbReference type="Proteomes" id="UP000075391"/>
    </source>
</evidence>
<reference evidence="2 3" key="1">
    <citation type="submission" date="2016-03" db="EMBL/GenBank/DDBJ databases">
        <authorList>
            <person name="Ploux O."/>
        </authorList>
    </citation>
    <scope>NUCLEOTIDE SEQUENCE [LARGE SCALE GENOMIC DNA]</scope>
    <source>
        <strain evidence="2 3">BER2</strain>
    </source>
</reference>
<dbReference type="EMBL" id="LUKF01000003">
    <property type="protein sequence ID" value="KYG70133.1"/>
    <property type="molecule type" value="Genomic_DNA"/>
</dbReference>
<protein>
    <submittedName>
        <fullName evidence="2">Histidine kinase</fullName>
    </submittedName>
</protein>
<dbReference type="Gene3D" id="3.30.450.20">
    <property type="entry name" value="PAS domain"/>
    <property type="match status" value="1"/>
</dbReference>
<dbReference type="GO" id="GO:0016301">
    <property type="term" value="F:kinase activity"/>
    <property type="evidence" value="ECO:0007669"/>
    <property type="project" value="UniProtKB-KW"/>
</dbReference>
<dbReference type="Gene3D" id="1.20.120.520">
    <property type="entry name" value="nmb1532 protein domain like"/>
    <property type="match status" value="1"/>
</dbReference>
<gene>
    <name evidence="2" type="ORF">AZI85_15730</name>
</gene>
<proteinExistence type="predicted"/>
<sequence length="320" mass="37241">MQNLIELPEYAKKLDENHPVRIYLDENHYLRNILMGLSEADPEKDFPSFFNLFNQAAQVDIRYVRKENQLFPFLEKKGWLGPSHGMWSFHDQIRQQIRDIRAKIEKKEIKDLKNDVVLLVSEMGRMIQIEESRLFPISLDILSEEDWKMAALGEEEIGWMHKKSLSSSTAANAPERAIINPLDAGTLKMNEGSLSLEQINLLLQTMPIDLTYVDENDKVLFYNRGEERVFPRSAGVIGREVGFCHPPKSVGTVLKILEEFKSGRQSTAEFWINYRGRTIHIRYFAVRDANQKYRGVIELSQDITDIKNIQGERRLLEWET</sequence>
<dbReference type="Proteomes" id="UP000075391">
    <property type="component" value="Unassembled WGS sequence"/>
</dbReference>
<name>A0A150WUL7_BDEBC</name>
<feature type="domain" description="Hemerythrin-like" evidence="1">
    <location>
        <begin position="18"/>
        <end position="137"/>
    </location>
</feature>
<evidence type="ECO:0000259" key="1">
    <source>
        <dbReference type="Pfam" id="PF01814"/>
    </source>
</evidence>
<dbReference type="GO" id="GO:0005886">
    <property type="term" value="C:plasma membrane"/>
    <property type="evidence" value="ECO:0007669"/>
    <property type="project" value="TreeGrafter"/>
</dbReference>
<keyword evidence="2" id="KW-0418">Kinase</keyword>
<dbReference type="Pfam" id="PF13596">
    <property type="entry name" value="PAS_10"/>
    <property type="match status" value="1"/>
</dbReference>
<organism evidence="2 3">
    <name type="scientific">Bdellovibrio bacteriovorus</name>
    <dbReference type="NCBI Taxonomy" id="959"/>
    <lineage>
        <taxon>Bacteria</taxon>
        <taxon>Pseudomonadati</taxon>
        <taxon>Bdellovibrionota</taxon>
        <taxon>Bdellovibrionia</taxon>
        <taxon>Bdellovibrionales</taxon>
        <taxon>Pseudobdellovibrionaceae</taxon>
        <taxon>Bdellovibrio</taxon>
    </lineage>
</organism>